<dbReference type="EMBL" id="ADZX01000787">
    <property type="protein sequence ID" value="EFK95402.1"/>
    <property type="molecule type" value="Genomic_DNA"/>
</dbReference>
<organism evidence="1">
    <name type="scientific">sediment metagenome</name>
    <dbReference type="NCBI Taxonomy" id="749907"/>
    <lineage>
        <taxon>unclassified sequences</taxon>
        <taxon>metagenomes</taxon>
        <taxon>ecological metagenomes</taxon>
    </lineage>
</organism>
<name>D9PM13_9ZZZZ</name>
<evidence type="ECO:0000313" key="1">
    <source>
        <dbReference type="EMBL" id="EFK95402.1"/>
    </source>
</evidence>
<feature type="non-terminal residue" evidence="1">
    <location>
        <position position="147"/>
    </location>
</feature>
<reference evidence="1" key="2">
    <citation type="journal article" date="2011" name="Microb. Ecol.">
        <title>Taxonomic and Functional Metagenomic Profiling of the Microbial Community in the Anoxic Sediment of a Sub-saline Shallow Lake (Laguna de Carrizo, Central Spain).</title>
        <authorList>
            <person name="Ferrer M."/>
            <person name="Guazzaroni M.E."/>
            <person name="Richter M."/>
            <person name="Garcia-Salamanca A."/>
            <person name="Yarza P."/>
            <person name="Suarez-Suarez A."/>
            <person name="Solano J."/>
            <person name="Alcaide M."/>
            <person name="van Dillewijn P."/>
            <person name="Molina-Henares M.A."/>
            <person name="Lopez-Cortes N."/>
            <person name="Al-Ramahi Y."/>
            <person name="Guerrero C."/>
            <person name="Acosta A."/>
            <person name="de Eugenio L.I."/>
            <person name="Martinez V."/>
            <person name="Marques S."/>
            <person name="Rojo F."/>
            <person name="Santero E."/>
            <person name="Genilloud O."/>
            <person name="Perez-Perez J."/>
            <person name="Rossello-Mora R."/>
            <person name="Ramos J.L."/>
        </authorList>
    </citation>
    <scope>NUCLEOTIDE SEQUENCE</scope>
</reference>
<sequence>MRREADSALGAPHIPDSNRLFGAIFAASPANYRDQSGTVLLRDCTALTCDADRLRSVASRHPGRIIWAEGDVSLNGGADLGTPDDPVLLVVEGNLAIDNITVHGLVYGRADPPDPPGLPDPVWTVTGSASTLRGALVADNDLAGGAT</sequence>
<proteinExistence type="predicted"/>
<protein>
    <submittedName>
        <fullName evidence="1">Uncharacterized protein</fullName>
    </submittedName>
</protein>
<accession>D9PM13</accession>
<reference evidence="1" key="1">
    <citation type="submission" date="2010-07" db="EMBL/GenBank/DDBJ databases">
        <authorList>
            <consortium name="CONSOLIDER consortium CSD2007-00005"/>
            <person name="Guazzaroni M.-E."/>
            <person name="Richter M."/>
            <person name="Garcia-Salamanca A."/>
            <person name="Yarza P."/>
            <person name="Ferrer M."/>
        </authorList>
    </citation>
    <scope>NUCLEOTIDE SEQUENCE</scope>
</reference>
<gene>
    <name evidence="1" type="ORF">LDC_2589</name>
</gene>
<comment type="caution">
    <text evidence="1">The sequence shown here is derived from an EMBL/GenBank/DDBJ whole genome shotgun (WGS) entry which is preliminary data.</text>
</comment>
<dbReference type="AlphaFoldDB" id="D9PM13"/>